<gene>
    <name evidence="2" type="primary">Gpr179_0</name>
    <name evidence="2" type="ORF">HYDTET_R15540</name>
</gene>
<feature type="region of interest" description="Disordered" evidence="1">
    <location>
        <begin position="308"/>
        <end position="335"/>
    </location>
</feature>
<comment type="caution">
    <text evidence="2">The sequence shown here is derived from an EMBL/GenBank/DDBJ whole genome shotgun (WGS) entry which is preliminary data.</text>
</comment>
<evidence type="ECO:0000313" key="3">
    <source>
        <dbReference type="Proteomes" id="UP000527232"/>
    </source>
</evidence>
<evidence type="ECO:0000313" key="2">
    <source>
        <dbReference type="EMBL" id="NXH70753.1"/>
    </source>
</evidence>
<feature type="region of interest" description="Disordered" evidence="1">
    <location>
        <begin position="1"/>
        <end position="56"/>
    </location>
</feature>
<feature type="region of interest" description="Disordered" evidence="1">
    <location>
        <begin position="75"/>
        <end position="280"/>
    </location>
</feature>
<feature type="compositionally biased region" description="Low complexity" evidence="1">
    <location>
        <begin position="239"/>
        <end position="250"/>
    </location>
</feature>
<protein>
    <submittedName>
        <fullName evidence="2">GP179 protein</fullName>
    </submittedName>
</protein>
<evidence type="ECO:0000256" key="1">
    <source>
        <dbReference type="SAM" id="MobiDB-lite"/>
    </source>
</evidence>
<feature type="compositionally biased region" description="Basic and acidic residues" evidence="1">
    <location>
        <begin position="311"/>
        <end position="335"/>
    </location>
</feature>
<dbReference type="OrthoDB" id="5823771at2759"/>
<feature type="non-terminal residue" evidence="2">
    <location>
        <position position="350"/>
    </location>
</feature>
<feature type="compositionally biased region" description="Gly residues" evidence="1">
    <location>
        <begin position="168"/>
        <end position="177"/>
    </location>
</feature>
<sequence length="350" mass="36187">AKGLEGDSRSIRPQDRTEVDQPRAKPVAGSPHPSTAGTWRAAAGKPRAEVCPRGAPGIPAGKGALLRQEAIASQEDSGVPLAGESPAEGLVKVGSQPEPLGPGGSRGTERVPAKSRSVEVAPAAAGKAGSRAGRQAEVCPGETQADSNIKTEICPWEERGGERWGPGRAPGKGGSEGDPGRPGEEPGMEKPPAKTPELPKAASETAGSAEGRTAEVCPWETGERERTVRAEICPWDMAPGSGQQGSPSPGEGAEQPGTGLMAKHPALPKTSSKQAGTIDGKKADICPWEVEDEPLPKTEICPWEEPAALLGKEKPSQDMRGTSKGENKPGSRGLEIIKAKLAEMGSRHPE</sequence>
<accession>A0A7K9M7P9</accession>
<dbReference type="AlphaFoldDB" id="A0A7K9M7P9"/>
<feature type="compositionally biased region" description="Basic and acidic residues" evidence="1">
    <location>
        <begin position="178"/>
        <end position="192"/>
    </location>
</feature>
<proteinExistence type="predicted"/>
<name>A0A7K9M7P9_OCETE</name>
<dbReference type="Proteomes" id="UP000527232">
    <property type="component" value="Unassembled WGS sequence"/>
</dbReference>
<dbReference type="EMBL" id="VWZR01007273">
    <property type="protein sequence ID" value="NXH70753.1"/>
    <property type="molecule type" value="Genomic_DNA"/>
</dbReference>
<reference evidence="2 3" key="1">
    <citation type="submission" date="2019-09" db="EMBL/GenBank/DDBJ databases">
        <title>Bird 10,000 Genomes (B10K) Project - Family phase.</title>
        <authorList>
            <person name="Zhang G."/>
        </authorList>
    </citation>
    <scope>NUCLEOTIDE SEQUENCE [LARGE SCALE GENOMIC DNA]</scope>
    <source>
        <strain evidence="2">B10K-DU-001-32</strain>
        <tissue evidence="2">Muscle</tissue>
    </source>
</reference>
<keyword evidence="3" id="KW-1185">Reference proteome</keyword>
<feature type="compositionally biased region" description="Low complexity" evidence="1">
    <location>
        <begin position="121"/>
        <end position="136"/>
    </location>
</feature>
<feature type="compositionally biased region" description="Basic and acidic residues" evidence="1">
    <location>
        <begin position="1"/>
        <end position="23"/>
    </location>
</feature>
<organism evidence="2 3">
    <name type="scientific">Oceanodroma tethys</name>
    <name type="common">Wedge-rumped storm-petrel</name>
    <name type="synonym">Hydrobates tethys</name>
    <dbReference type="NCBI Taxonomy" id="79633"/>
    <lineage>
        <taxon>Eukaryota</taxon>
        <taxon>Metazoa</taxon>
        <taxon>Chordata</taxon>
        <taxon>Craniata</taxon>
        <taxon>Vertebrata</taxon>
        <taxon>Euteleostomi</taxon>
        <taxon>Archelosauria</taxon>
        <taxon>Archosauria</taxon>
        <taxon>Dinosauria</taxon>
        <taxon>Saurischia</taxon>
        <taxon>Theropoda</taxon>
        <taxon>Coelurosauria</taxon>
        <taxon>Aves</taxon>
        <taxon>Neognathae</taxon>
        <taxon>Neoaves</taxon>
        <taxon>Aequornithes</taxon>
        <taxon>Procellariiformes</taxon>
        <taxon>Hydrobatidae</taxon>
        <taxon>Oceanodroma</taxon>
    </lineage>
</organism>
<feature type="non-terminal residue" evidence="2">
    <location>
        <position position="1"/>
    </location>
</feature>